<sequence length="359" mass="38429">MQMTEGQPAGRPSPGPSIGVVQVGLGHIGRAIVRRLAVLDGVHVVAAVDPAPELQGRDAGEVAGTHPLGVKVVPELRQEDARGASVALHSTLSHLEQVLPQLVGLVESGLHVVSTCEELAWPWFHHPEAARALDRAARHAGVTVLGTGVNPGFVMDLLPLLLTGVCTRVDRVVARRVVDASRRREPLQRKIGSGTSPEEFRRLVREGRMGHVGLPESVALVAAGLGWRLDRIEQQVEPIVADEPIVTEHVHVQPGQVQGLFQTAAGYQDGRERVRLELWMALRPQHLAPSPVESASFDEVRVEGEPPVHVVIPEGISGDTATVAAVTNAIPAVMEAPPGLLSVRDLPPVRWWGGRLVVA</sequence>
<dbReference type="Pfam" id="PF19328">
    <property type="entry name" value="DAP_DH_C"/>
    <property type="match status" value="1"/>
</dbReference>
<name>A0ABZ1BYH6_9FIRM</name>
<reference evidence="5 6" key="1">
    <citation type="journal article" date="2024" name="Front. Microbiol.">
        <title>Novel thermophilic genera Geochorda gen. nov. and Carboxydochorda gen. nov. from the deep terrestrial subsurface reveal the ecophysiological diversity in the class Limnochordia.</title>
        <authorList>
            <person name="Karnachuk O.V."/>
            <person name="Lukina A.P."/>
            <person name="Avakyan M.R."/>
            <person name="Kadnikov V.V."/>
            <person name="Begmatov S."/>
            <person name="Beletsky A.V."/>
            <person name="Vlasova K.G."/>
            <person name="Novikov A.A."/>
            <person name="Shcherbakova V.A."/>
            <person name="Mardanov A.V."/>
            <person name="Ravin N.V."/>
        </authorList>
    </citation>
    <scope>NUCLEOTIDE SEQUENCE [LARGE SCALE GENOMIC DNA]</scope>
    <source>
        <strain evidence="5 6">L945</strain>
    </source>
</reference>
<evidence type="ECO:0000259" key="4">
    <source>
        <dbReference type="Pfam" id="PF19328"/>
    </source>
</evidence>
<keyword evidence="2" id="KW-0560">Oxidoreductase</keyword>
<protein>
    <recommendedName>
        <fullName evidence="7">Dihydrodipicolinate reductase</fullName>
    </recommendedName>
</protein>
<evidence type="ECO:0000313" key="6">
    <source>
        <dbReference type="Proteomes" id="UP001332192"/>
    </source>
</evidence>
<keyword evidence="1" id="KW-0521">NADP</keyword>
<dbReference type="Gene3D" id="3.40.50.720">
    <property type="entry name" value="NAD(P)-binding Rossmann-like Domain"/>
    <property type="match status" value="1"/>
</dbReference>
<dbReference type="InterPro" id="IPR000846">
    <property type="entry name" value="DapB_N"/>
</dbReference>
<dbReference type="Pfam" id="PF01113">
    <property type="entry name" value="DapB_N"/>
    <property type="match status" value="1"/>
</dbReference>
<evidence type="ECO:0000259" key="3">
    <source>
        <dbReference type="Pfam" id="PF01113"/>
    </source>
</evidence>
<proteinExistence type="predicted"/>
<dbReference type="InterPro" id="IPR036291">
    <property type="entry name" value="NAD(P)-bd_dom_sf"/>
</dbReference>
<feature type="domain" description="2,4-diaminopentanoate dehydrogenase C-terminal" evidence="4">
    <location>
        <begin position="153"/>
        <end position="348"/>
    </location>
</feature>
<dbReference type="SUPFAM" id="SSF51735">
    <property type="entry name" value="NAD(P)-binding Rossmann-fold domains"/>
    <property type="match status" value="1"/>
</dbReference>
<dbReference type="CDD" id="cd24146">
    <property type="entry name" value="nat-AmDH_N_like"/>
    <property type="match status" value="1"/>
</dbReference>
<evidence type="ECO:0000256" key="1">
    <source>
        <dbReference type="ARBA" id="ARBA00022857"/>
    </source>
</evidence>
<dbReference type="InterPro" id="IPR045760">
    <property type="entry name" value="DAP_DH_C"/>
</dbReference>
<organism evidence="5 6">
    <name type="scientific">Carboxydichorda subterranea</name>
    <dbReference type="NCBI Taxonomy" id="3109565"/>
    <lineage>
        <taxon>Bacteria</taxon>
        <taxon>Bacillati</taxon>
        <taxon>Bacillota</taxon>
        <taxon>Limnochordia</taxon>
        <taxon>Limnochordales</taxon>
        <taxon>Geochordaceae</taxon>
        <taxon>Carboxydichorda</taxon>
    </lineage>
</organism>
<evidence type="ECO:0000256" key="2">
    <source>
        <dbReference type="ARBA" id="ARBA00023002"/>
    </source>
</evidence>
<evidence type="ECO:0000313" key="5">
    <source>
        <dbReference type="EMBL" id="WRP17859.1"/>
    </source>
</evidence>
<gene>
    <name evidence="5" type="ORF">U7230_02270</name>
</gene>
<evidence type="ECO:0008006" key="7">
    <source>
        <dbReference type="Google" id="ProtNLM"/>
    </source>
</evidence>
<dbReference type="EMBL" id="CP141615">
    <property type="protein sequence ID" value="WRP17859.1"/>
    <property type="molecule type" value="Genomic_DNA"/>
</dbReference>
<accession>A0ABZ1BYH6</accession>
<dbReference type="Proteomes" id="UP001332192">
    <property type="component" value="Chromosome"/>
</dbReference>
<dbReference type="RefSeq" id="WP_324717129.1">
    <property type="nucleotide sequence ID" value="NZ_CP141615.1"/>
</dbReference>
<feature type="domain" description="Dihydrodipicolinate reductase N-terminal" evidence="3">
    <location>
        <begin position="22"/>
        <end position="89"/>
    </location>
</feature>
<keyword evidence="6" id="KW-1185">Reference proteome</keyword>